<dbReference type="GO" id="GO:0045454">
    <property type="term" value="P:cell redox homeostasis"/>
    <property type="evidence" value="ECO:0007669"/>
    <property type="project" value="TreeGrafter"/>
</dbReference>
<dbReference type="RefSeq" id="WP_146653845.1">
    <property type="nucleotide sequence ID" value="NZ_CP012333.1"/>
</dbReference>
<accession>A0A0K1QC48</accession>
<dbReference type="GO" id="GO:0033554">
    <property type="term" value="P:cellular response to stress"/>
    <property type="evidence" value="ECO:0007669"/>
    <property type="project" value="TreeGrafter"/>
</dbReference>
<organism evidence="12 13">
    <name type="scientific">Labilithrix luteola</name>
    <dbReference type="NCBI Taxonomy" id="1391654"/>
    <lineage>
        <taxon>Bacteria</taxon>
        <taxon>Pseudomonadati</taxon>
        <taxon>Myxococcota</taxon>
        <taxon>Polyangia</taxon>
        <taxon>Polyangiales</taxon>
        <taxon>Labilitrichaceae</taxon>
        <taxon>Labilithrix</taxon>
    </lineage>
</organism>
<dbReference type="STRING" id="1391654.AKJ09_09673"/>
<dbReference type="PATRIC" id="fig|1391654.3.peg.9796"/>
<keyword evidence="7" id="KW-0676">Redox-active center</keyword>
<evidence type="ECO:0000259" key="11">
    <source>
        <dbReference type="PROSITE" id="PS51352"/>
    </source>
</evidence>
<dbReference type="InterPro" id="IPR024706">
    <property type="entry name" value="Peroxiredoxin_AhpC-typ"/>
</dbReference>
<comment type="function">
    <text evidence="9">Thiol-specific peroxidase that catalyzes the reduction of hydrogen peroxide and organic hydroperoxides to water and alcohols, respectively. Plays a role in cell protection against oxidative stress by detoxifying peroxides.</text>
</comment>
<evidence type="ECO:0000256" key="4">
    <source>
        <dbReference type="ARBA" id="ARBA00022559"/>
    </source>
</evidence>
<evidence type="ECO:0000256" key="2">
    <source>
        <dbReference type="ARBA" id="ARBA00009796"/>
    </source>
</evidence>
<evidence type="ECO:0000256" key="6">
    <source>
        <dbReference type="ARBA" id="ARBA00023157"/>
    </source>
</evidence>
<protein>
    <recommendedName>
        <fullName evidence="8">Thioredoxin peroxidase</fullName>
    </recommendedName>
</protein>
<dbReference type="InterPro" id="IPR036249">
    <property type="entry name" value="Thioredoxin-like_sf"/>
</dbReference>
<keyword evidence="4" id="KW-0575">Peroxidase</keyword>
<name>A0A0K1QC48_9BACT</name>
<dbReference type="Proteomes" id="UP000064967">
    <property type="component" value="Chromosome"/>
</dbReference>
<dbReference type="InterPro" id="IPR013766">
    <property type="entry name" value="Thioredoxin_domain"/>
</dbReference>
<evidence type="ECO:0000313" key="13">
    <source>
        <dbReference type="Proteomes" id="UP000064967"/>
    </source>
</evidence>
<keyword evidence="6" id="KW-1015">Disulfide bond</keyword>
<dbReference type="SUPFAM" id="SSF52833">
    <property type="entry name" value="Thioredoxin-like"/>
    <property type="match status" value="1"/>
</dbReference>
<feature type="active site" description="Cysteine sulfenic acid (-SOH) intermediate; for peroxidase activity" evidence="10">
    <location>
        <position position="57"/>
    </location>
</feature>
<dbReference type="GO" id="GO:0042744">
    <property type="term" value="P:hydrogen peroxide catabolic process"/>
    <property type="evidence" value="ECO:0007669"/>
    <property type="project" value="TreeGrafter"/>
</dbReference>
<dbReference type="InterPro" id="IPR050217">
    <property type="entry name" value="Peroxiredoxin"/>
</dbReference>
<dbReference type="EMBL" id="CP012333">
    <property type="protein sequence ID" value="AKV03010.1"/>
    <property type="molecule type" value="Genomic_DNA"/>
</dbReference>
<dbReference type="GO" id="GO:0006979">
    <property type="term" value="P:response to oxidative stress"/>
    <property type="evidence" value="ECO:0007669"/>
    <property type="project" value="TreeGrafter"/>
</dbReference>
<dbReference type="GO" id="GO:0005829">
    <property type="term" value="C:cytosol"/>
    <property type="evidence" value="ECO:0007669"/>
    <property type="project" value="TreeGrafter"/>
</dbReference>
<evidence type="ECO:0000256" key="5">
    <source>
        <dbReference type="ARBA" id="ARBA00023002"/>
    </source>
</evidence>
<dbReference type="PANTHER" id="PTHR10681:SF128">
    <property type="entry name" value="THIOREDOXIN-DEPENDENT PEROXIDE REDUCTASE, MITOCHONDRIAL"/>
    <property type="match status" value="1"/>
</dbReference>
<proteinExistence type="inferred from homology"/>
<comment type="subcellular location">
    <subcellularLocation>
        <location evidence="1">Cytoplasm</location>
    </subcellularLocation>
</comment>
<dbReference type="InterPro" id="IPR000866">
    <property type="entry name" value="AhpC/TSA"/>
</dbReference>
<dbReference type="Gene3D" id="3.40.30.10">
    <property type="entry name" value="Glutaredoxin"/>
    <property type="match status" value="1"/>
</dbReference>
<dbReference type="CDD" id="cd03015">
    <property type="entry name" value="PRX_Typ2cys"/>
    <property type="match status" value="1"/>
</dbReference>
<comment type="similarity">
    <text evidence="2">Belongs to the peroxiredoxin family. AhpC/Prx1 subfamily.</text>
</comment>
<dbReference type="Pfam" id="PF00578">
    <property type="entry name" value="AhpC-TSA"/>
    <property type="match status" value="1"/>
</dbReference>
<sequence>MESLGYTPRAFVGRPAPDFSMASTKNIQTLEEPVKLSDYRGKWVVLVFYPLDFTFVCPTELRGFSERYEEFAKEGAEVIGVSTDSVHTHRAWIRAGKDLGGLGELRYSLASDLTHTVSKDYGVFVEGAGVSLRGTFIIDDKGILRSSVINDLDVGRSVDETLRTLRAFKTGGLCPIDWKPGDATLKP</sequence>
<evidence type="ECO:0000256" key="9">
    <source>
        <dbReference type="ARBA" id="ARBA00037420"/>
    </source>
</evidence>
<evidence type="ECO:0000313" key="12">
    <source>
        <dbReference type="EMBL" id="AKV03010.1"/>
    </source>
</evidence>
<dbReference type="PIRSF" id="PIRSF000239">
    <property type="entry name" value="AHPC"/>
    <property type="match status" value="1"/>
</dbReference>
<dbReference type="PANTHER" id="PTHR10681">
    <property type="entry name" value="THIOREDOXIN PEROXIDASE"/>
    <property type="match status" value="1"/>
</dbReference>
<keyword evidence="13" id="KW-1185">Reference proteome</keyword>
<dbReference type="PROSITE" id="PS51352">
    <property type="entry name" value="THIOREDOXIN_2"/>
    <property type="match status" value="1"/>
</dbReference>
<dbReference type="GO" id="GO:0008379">
    <property type="term" value="F:thioredoxin peroxidase activity"/>
    <property type="evidence" value="ECO:0007669"/>
    <property type="project" value="TreeGrafter"/>
</dbReference>
<dbReference type="KEGG" id="llu:AKJ09_09673"/>
<reference evidence="12 13" key="1">
    <citation type="submission" date="2015-08" db="EMBL/GenBank/DDBJ databases">
        <authorList>
            <person name="Babu N.S."/>
            <person name="Beckwith C.J."/>
            <person name="Beseler K.G."/>
            <person name="Brison A."/>
            <person name="Carone J.V."/>
            <person name="Caskin T.P."/>
            <person name="Diamond M."/>
            <person name="Durham M.E."/>
            <person name="Foxe J.M."/>
            <person name="Go M."/>
            <person name="Henderson B.A."/>
            <person name="Jones I.B."/>
            <person name="McGettigan J.A."/>
            <person name="Micheletti S.J."/>
            <person name="Nasrallah M.E."/>
            <person name="Ortiz D."/>
            <person name="Piller C.R."/>
            <person name="Privatt S.R."/>
            <person name="Schneider S.L."/>
            <person name="Sharp S."/>
            <person name="Smith T.C."/>
            <person name="Stanton J.D."/>
            <person name="Ullery H.E."/>
            <person name="Wilson R.J."/>
            <person name="Serrano M.G."/>
            <person name="Buck G."/>
            <person name="Lee V."/>
            <person name="Wang Y."/>
            <person name="Carvalho R."/>
            <person name="Voegtly L."/>
            <person name="Shi R."/>
            <person name="Duckworth R."/>
            <person name="Johnson A."/>
            <person name="Loviza R."/>
            <person name="Walstead R."/>
            <person name="Shah Z."/>
            <person name="Kiflezghi M."/>
            <person name="Wade K."/>
            <person name="Ball S.L."/>
            <person name="Bradley K.W."/>
            <person name="Asai D.J."/>
            <person name="Bowman C.A."/>
            <person name="Russell D.A."/>
            <person name="Pope W.H."/>
            <person name="Jacobs-Sera D."/>
            <person name="Hendrix R.W."/>
            <person name="Hatfull G.F."/>
        </authorList>
    </citation>
    <scope>NUCLEOTIDE SEQUENCE [LARGE SCALE GENOMIC DNA]</scope>
    <source>
        <strain evidence="12 13">DSM 27648</strain>
    </source>
</reference>
<dbReference type="AlphaFoldDB" id="A0A0K1QC48"/>
<keyword evidence="3" id="KW-0963">Cytoplasm</keyword>
<evidence type="ECO:0000256" key="3">
    <source>
        <dbReference type="ARBA" id="ARBA00022490"/>
    </source>
</evidence>
<feature type="domain" description="Thioredoxin" evidence="11">
    <location>
        <begin position="10"/>
        <end position="170"/>
    </location>
</feature>
<dbReference type="FunFam" id="3.40.30.10:FF:000002">
    <property type="entry name" value="Alkyl hydroperoxide reductase C"/>
    <property type="match status" value="1"/>
</dbReference>
<gene>
    <name evidence="12" type="ORF">AKJ09_09673</name>
</gene>
<keyword evidence="5" id="KW-0560">Oxidoreductase</keyword>
<dbReference type="OrthoDB" id="9812811at2"/>
<evidence type="ECO:0000256" key="1">
    <source>
        <dbReference type="ARBA" id="ARBA00004496"/>
    </source>
</evidence>
<evidence type="ECO:0000256" key="7">
    <source>
        <dbReference type="ARBA" id="ARBA00023284"/>
    </source>
</evidence>
<evidence type="ECO:0000256" key="10">
    <source>
        <dbReference type="PIRSR" id="PIRSR000239-1"/>
    </source>
</evidence>
<evidence type="ECO:0000256" key="8">
    <source>
        <dbReference type="ARBA" id="ARBA00032824"/>
    </source>
</evidence>